<keyword evidence="2" id="KW-1185">Reference proteome</keyword>
<name>A0A8X6R4E1_NEPPI</name>
<accession>A0A8X6R4E1</accession>
<sequence>MDRILKGTVLIDSGCITNNENKGMIIDGRVSALQAVRKRQNHESAVSTLIRIFRRRLSVYEDTRDVTWKCVEPESSSVMKECRNVLSTMRISVE</sequence>
<protein>
    <submittedName>
        <fullName evidence="1">Uncharacterized protein</fullName>
    </submittedName>
</protein>
<reference evidence="1" key="1">
    <citation type="submission" date="2020-08" db="EMBL/GenBank/DDBJ databases">
        <title>Multicomponent nature underlies the extraordinary mechanical properties of spider dragline silk.</title>
        <authorList>
            <person name="Kono N."/>
            <person name="Nakamura H."/>
            <person name="Mori M."/>
            <person name="Yoshida Y."/>
            <person name="Ohtoshi R."/>
            <person name="Malay A.D."/>
            <person name="Moran D.A.P."/>
            <person name="Tomita M."/>
            <person name="Numata K."/>
            <person name="Arakawa K."/>
        </authorList>
    </citation>
    <scope>NUCLEOTIDE SEQUENCE</scope>
</reference>
<proteinExistence type="predicted"/>
<dbReference type="AlphaFoldDB" id="A0A8X6R4E1"/>
<organism evidence="1 2">
    <name type="scientific">Nephila pilipes</name>
    <name type="common">Giant wood spider</name>
    <name type="synonym">Nephila maculata</name>
    <dbReference type="NCBI Taxonomy" id="299642"/>
    <lineage>
        <taxon>Eukaryota</taxon>
        <taxon>Metazoa</taxon>
        <taxon>Ecdysozoa</taxon>
        <taxon>Arthropoda</taxon>
        <taxon>Chelicerata</taxon>
        <taxon>Arachnida</taxon>
        <taxon>Araneae</taxon>
        <taxon>Araneomorphae</taxon>
        <taxon>Entelegynae</taxon>
        <taxon>Araneoidea</taxon>
        <taxon>Nephilidae</taxon>
        <taxon>Nephila</taxon>
    </lineage>
</organism>
<gene>
    <name evidence="1" type="ORF">NPIL_403731</name>
</gene>
<dbReference type="EMBL" id="BMAW01041094">
    <property type="protein sequence ID" value="GFU62298.1"/>
    <property type="molecule type" value="Genomic_DNA"/>
</dbReference>
<comment type="caution">
    <text evidence="1">The sequence shown here is derived from an EMBL/GenBank/DDBJ whole genome shotgun (WGS) entry which is preliminary data.</text>
</comment>
<evidence type="ECO:0000313" key="1">
    <source>
        <dbReference type="EMBL" id="GFU62298.1"/>
    </source>
</evidence>
<evidence type="ECO:0000313" key="2">
    <source>
        <dbReference type="Proteomes" id="UP000887013"/>
    </source>
</evidence>
<dbReference type="Proteomes" id="UP000887013">
    <property type="component" value="Unassembled WGS sequence"/>
</dbReference>